<dbReference type="SUPFAM" id="SSF51445">
    <property type="entry name" value="(Trans)glycosidases"/>
    <property type="match status" value="1"/>
</dbReference>
<proteinExistence type="predicted"/>
<dbReference type="Proteomes" id="UP000221165">
    <property type="component" value="Unassembled WGS sequence"/>
</dbReference>
<evidence type="ECO:0000313" key="1">
    <source>
        <dbReference type="EMBL" id="PHJ25713.1"/>
    </source>
</evidence>
<dbReference type="Gene3D" id="3.20.20.80">
    <property type="entry name" value="Glycosidases"/>
    <property type="match status" value="1"/>
</dbReference>
<dbReference type="RefSeq" id="XP_067927359.1">
    <property type="nucleotide sequence ID" value="XM_068060665.1"/>
</dbReference>
<comment type="caution">
    <text evidence="1">The sequence shown here is derived from an EMBL/GenBank/DDBJ whole genome shotgun (WGS) entry which is preliminary data.</text>
</comment>
<dbReference type="PANTHER" id="PTHR43651">
    <property type="entry name" value="1,4-ALPHA-GLUCAN-BRANCHING ENZYME"/>
    <property type="match status" value="1"/>
</dbReference>
<dbReference type="InterPro" id="IPR017853">
    <property type="entry name" value="GH"/>
</dbReference>
<dbReference type="PANTHER" id="PTHR43651:SF11">
    <property type="entry name" value="MALTO-OLIGOSYLTREHALOSE TREHALOHYDROLASE"/>
    <property type="match status" value="1"/>
</dbReference>
<protein>
    <submittedName>
        <fullName evidence="1">Alpha catalytic domain-containing protein</fullName>
    </submittedName>
</protein>
<sequence length="209" mass="23999">MIIDAALSFIENYKVDGLRFDSVHNMPWDLLQEMTYVIRSKHPSVILIAEVTPENPQICKGAGFDSCWIHSAYYDAVKITRGQDGNYHADMLKALIDIHRGFVKSHQCINSVLGSHDQAGNKQGGRTDGRAGRYFVDLFGGRNNWHSRSQCRMWYSLQAMSRGLPMLFMGTETHQDQWWNVDPPHMMDWHLVQTRDVLAQQMTKLVSFP</sequence>
<accession>A0A2C6LGX4</accession>
<dbReference type="OrthoDB" id="1740265at2759"/>
<organism evidence="1 2">
    <name type="scientific">Cystoisospora suis</name>
    <dbReference type="NCBI Taxonomy" id="483139"/>
    <lineage>
        <taxon>Eukaryota</taxon>
        <taxon>Sar</taxon>
        <taxon>Alveolata</taxon>
        <taxon>Apicomplexa</taxon>
        <taxon>Conoidasida</taxon>
        <taxon>Coccidia</taxon>
        <taxon>Eucoccidiorida</taxon>
        <taxon>Eimeriorina</taxon>
        <taxon>Sarcocystidae</taxon>
        <taxon>Cystoisospora</taxon>
    </lineage>
</organism>
<reference evidence="1 2" key="1">
    <citation type="journal article" date="2017" name="Int. J. Parasitol.">
        <title>The genome of the protozoan parasite Cystoisospora suis and a reverse vaccinology approach to identify vaccine candidates.</title>
        <authorList>
            <person name="Palmieri N."/>
            <person name="Shrestha A."/>
            <person name="Ruttkowski B."/>
            <person name="Beck T."/>
            <person name="Vogl C."/>
            <person name="Tomley F."/>
            <person name="Blake D.P."/>
            <person name="Joachim A."/>
        </authorList>
    </citation>
    <scope>NUCLEOTIDE SEQUENCE [LARGE SCALE GENOMIC DNA]</scope>
    <source>
        <strain evidence="1 2">Wien I</strain>
    </source>
</reference>
<gene>
    <name evidence="1" type="ORF">CSUI_000431</name>
</gene>
<keyword evidence="2" id="KW-1185">Reference proteome</keyword>
<dbReference type="VEuPathDB" id="ToxoDB:CSUI_000431"/>
<dbReference type="GeneID" id="94423876"/>
<dbReference type="AlphaFoldDB" id="A0A2C6LGX4"/>
<dbReference type="EMBL" id="MIGC01000178">
    <property type="protein sequence ID" value="PHJ25713.1"/>
    <property type="molecule type" value="Genomic_DNA"/>
</dbReference>
<name>A0A2C6LGX4_9APIC</name>
<evidence type="ECO:0000313" key="2">
    <source>
        <dbReference type="Proteomes" id="UP000221165"/>
    </source>
</evidence>